<dbReference type="EMBL" id="BAAAZG010000047">
    <property type="protein sequence ID" value="GAA4091607.1"/>
    <property type="molecule type" value="Genomic_DNA"/>
</dbReference>
<accession>A0ABP7WLN4</accession>
<feature type="compositionally biased region" description="Low complexity" evidence="1">
    <location>
        <begin position="55"/>
        <end position="68"/>
    </location>
</feature>
<comment type="caution">
    <text evidence="2">The sequence shown here is derived from an EMBL/GenBank/DDBJ whole genome shotgun (WGS) entry which is preliminary data.</text>
</comment>
<evidence type="ECO:0000313" key="3">
    <source>
        <dbReference type="Proteomes" id="UP001500683"/>
    </source>
</evidence>
<feature type="region of interest" description="Disordered" evidence="1">
    <location>
        <begin position="1"/>
        <end position="80"/>
    </location>
</feature>
<gene>
    <name evidence="2" type="ORF">GCM10022214_61010</name>
</gene>
<organism evidence="2 3">
    <name type="scientific">Actinomadura miaoliensis</name>
    <dbReference type="NCBI Taxonomy" id="430685"/>
    <lineage>
        <taxon>Bacteria</taxon>
        <taxon>Bacillati</taxon>
        <taxon>Actinomycetota</taxon>
        <taxon>Actinomycetes</taxon>
        <taxon>Streptosporangiales</taxon>
        <taxon>Thermomonosporaceae</taxon>
        <taxon>Actinomadura</taxon>
    </lineage>
</organism>
<protein>
    <submittedName>
        <fullName evidence="2">Uncharacterized protein</fullName>
    </submittedName>
</protein>
<keyword evidence="3" id="KW-1185">Reference proteome</keyword>
<proteinExistence type="predicted"/>
<sequence length="92" mass="10003">MHPVRREDRQRRIAADEQRIGEPFAQRPRGEGLGGGHDVIDPEGHHPPTLGQVMAKAAAPTTPVRAPAWSAPQAVRTQPVPSLTISAQWSFV</sequence>
<evidence type="ECO:0000256" key="1">
    <source>
        <dbReference type="SAM" id="MobiDB-lite"/>
    </source>
</evidence>
<reference evidence="3" key="1">
    <citation type="journal article" date="2019" name="Int. J. Syst. Evol. Microbiol.">
        <title>The Global Catalogue of Microorganisms (GCM) 10K type strain sequencing project: providing services to taxonomists for standard genome sequencing and annotation.</title>
        <authorList>
            <consortium name="The Broad Institute Genomics Platform"/>
            <consortium name="The Broad Institute Genome Sequencing Center for Infectious Disease"/>
            <person name="Wu L."/>
            <person name="Ma J."/>
        </authorList>
    </citation>
    <scope>NUCLEOTIDE SEQUENCE [LARGE SCALE GENOMIC DNA]</scope>
    <source>
        <strain evidence="3">JCM 16702</strain>
    </source>
</reference>
<dbReference type="Proteomes" id="UP001500683">
    <property type="component" value="Unassembled WGS sequence"/>
</dbReference>
<name>A0ABP7WLN4_9ACTN</name>
<evidence type="ECO:0000313" key="2">
    <source>
        <dbReference type="EMBL" id="GAA4091607.1"/>
    </source>
</evidence>
<feature type="compositionally biased region" description="Basic and acidic residues" evidence="1">
    <location>
        <begin position="1"/>
        <end position="20"/>
    </location>
</feature>